<keyword evidence="2 5" id="KW-0812">Transmembrane</keyword>
<feature type="transmembrane region" description="Helical" evidence="5">
    <location>
        <begin position="430"/>
        <end position="450"/>
    </location>
</feature>
<dbReference type="PANTHER" id="PTHR10283">
    <property type="entry name" value="SOLUTE CARRIER FAMILY 13 MEMBER"/>
    <property type="match status" value="1"/>
</dbReference>
<dbReference type="InterPro" id="IPR001898">
    <property type="entry name" value="SLC13A/DASS"/>
</dbReference>
<evidence type="ECO:0000256" key="2">
    <source>
        <dbReference type="ARBA" id="ARBA00022692"/>
    </source>
</evidence>
<evidence type="ECO:0000256" key="3">
    <source>
        <dbReference type="ARBA" id="ARBA00022989"/>
    </source>
</evidence>
<protein>
    <submittedName>
        <fullName evidence="6">SLC13 family permease</fullName>
    </submittedName>
</protein>
<dbReference type="Pfam" id="PF00939">
    <property type="entry name" value="Na_sulph_symp"/>
    <property type="match status" value="1"/>
</dbReference>
<dbReference type="PANTHER" id="PTHR10283:SF82">
    <property type="entry name" value="SOLUTE CARRIER FAMILY 13 MEMBER 2"/>
    <property type="match status" value="1"/>
</dbReference>
<keyword evidence="7" id="KW-1185">Reference proteome</keyword>
<comment type="caution">
    <text evidence="6">The sequence shown here is derived from an EMBL/GenBank/DDBJ whole genome shotgun (WGS) entry which is preliminary data.</text>
</comment>
<feature type="transmembrane region" description="Helical" evidence="5">
    <location>
        <begin position="107"/>
        <end position="124"/>
    </location>
</feature>
<feature type="transmembrane region" description="Helical" evidence="5">
    <location>
        <begin position="145"/>
        <end position="178"/>
    </location>
</feature>
<dbReference type="RefSeq" id="WP_267539721.1">
    <property type="nucleotide sequence ID" value="NZ_JAPNKA010000001.1"/>
</dbReference>
<feature type="transmembrane region" description="Helical" evidence="5">
    <location>
        <begin position="20"/>
        <end position="39"/>
    </location>
</feature>
<evidence type="ECO:0000256" key="4">
    <source>
        <dbReference type="ARBA" id="ARBA00023136"/>
    </source>
</evidence>
<feature type="transmembrane region" description="Helical" evidence="5">
    <location>
        <begin position="237"/>
        <end position="257"/>
    </location>
</feature>
<proteinExistence type="predicted"/>
<keyword evidence="3 5" id="KW-1133">Transmembrane helix</keyword>
<evidence type="ECO:0000256" key="1">
    <source>
        <dbReference type="ARBA" id="ARBA00004141"/>
    </source>
</evidence>
<comment type="subcellular location">
    <subcellularLocation>
        <location evidence="1">Membrane</location>
        <topology evidence="1">Multi-pass membrane protein</topology>
    </subcellularLocation>
</comment>
<accession>A0ABT4AHE1</accession>
<feature type="transmembrane region" description="Helical" evidence="5">
    <location>
        <begin position="396"/>
        <end position="418"/>
    </location>
</feature>
<sequence length="495" mass="51398">MASRSTRSATPTSPSRVRLVGLLAGPLAAAAILLVPSGLHAVPGMGYRPAAAAAVAAWMALWWFTEAVPMAWTALLPLVLFPALGVFDTNGLPVSLGRTALPYVDPYIFLFLGGMALGAALEQWHLHRRIALLIMRAIGTEPQRLLLGMLVATASVSLWISNTATAVMMVPIGMALIAQLEAGEGRRLEHFGAALMLSVAYGSNVGGIGTKIGSPTNSVFAGVASRRLGTDVGFLEYMAAALPFVILFLPIAWWVLWRKGRKDALGPGKGVDVIQRELAALGPLSGGEKVVGTVFLVAAVLWIGGDFLRPMLATWVASAFGGFKLLGKHYEAGVALLAAGALVLLGRLSREALTRVPWDTLLLLGGGFALAAGIEGSGLSTYMATRLEGLESLGAAAQYGAVALSTVLLSAVASNTATVNVMLNVLPGSLPLLAVSTFAASCDFALPAGTPPNAIVFGSGYVRLPTMMKAGVALDLMASALLTVYGLVWVRFVLG</sequence>
<reference evidence="6 7" key="1">
    <citation type="submission" date="2022-11" db="EMBL/GenBank/DDBJ databases">
        <title>Minimal conservation of predation-associated metabolite biosynthetic gene clusters underscores biosynthetic potential of Myxococcota including descriptions for ten novel species: Archangium lansinium sp. nov., Myxococcus landrumus sp. nov., Nannocystis bai.</title>
        <authorList>
            <person name="Ahearne A."/>
            <person name="Stevens C."/>
            <person name="Phillips K."/>
        </authorList>
    </citation>
    <scope>NUCLEOTIDE SEQUENCE [LARGE SCALE GENOMIC DNA]</scope>
    <source>
        <strain evidence="6 7">MIWBW</strain>
    </source>
</reference>
<evidence type="ECO:0000313" key="6">
    <source>
        <dbReference type="EMBL" id="MCY1081108.1"/>
    </source>
</evidence>
<name>A0ABT4AHE1_9BACT</name>
<evidence type="ECO:0000256" key="5">
    <source>
        <dbReference type="SAM" id="Phobius"/>
    </source>
</evidence>
<feature type="transmembrane region" description="Helical" evidence="5">
    <location>
        <begin position="332"/>
        <end position="349"/>
    </location>
</feature>
<keyword evidence="4 5" id="KW-0472">Membrane</keyword>
<gene>
    <name evidence="6" type="ORF">OV287_42330</name>
</gene>
<organism evidence="6 7">
    <name type="scientific">Archangium lansingense</name>
    <dbReference type="NCBI Taxonomy" id="2995310"/>
    <lineage>
        <taxon>Bacteria</taxon>
        <taxon>Pseudomonadati</taxon>
        <taxon>Myxococcota</taxon>
        <taxon>Myxococcia</taxon>
        <taxon>Myxococcales</taxon>
        <taxon>Cystobacterineae</taxon>
        <taxon>Archangiaceae</taxon>
        <taxon>Archangium</taxon>
    </lineage>
</organism>
<feature type="transmembrane region" description="Helical" evidence="5">
    <location>
        <begin position="71"/>
        <end position="87"/>
    </location>
</feature>
<evidence type="ECO:0000313" key="7">
    <source>
        <dbReference type="Proteomes" id="UP001207654"/>
    </source>
</evidence>
<dbReference type="Proteomes" id="UP001207654">
    <property type="component" value="Unassembled WGS sequence"/>
</dbReference>
<feature type="transmembrane region" description="Helical" evidence="5">
    <location>
        <begin position="290"/>
        <end position="312"/>
    </location>
</feature>
<dbReference type="NCBIfam" id="TIGR00785">
    <property type="entry name" value="dass"/>
    <property type="match status" value="1"/>
</dbReference>
<feature type="transmembrane region" description="Helical" evidence="5">
    <location>
        <begin position="361"/>
        <end position="384"/>
    </location>
</feature>
<dbReference type="EMBL" id="JAPNKA010000001">
    <property type="protein sequence ID" value="MCY1081108.1"/>
    <property type="molecule type" value="Genomic_DNA"/>
</dbReference>
<feature type="transmembrane region" description="Helical" evidence="5">
    <location>
        <begin position="470"/>
        <end position="494"/>
    </location>
</feature>